<reference evidence="1 2" key="1">
    <citation type="journal article" date="2019" name="Sci. Rep.">
        <title>Orb-weaving spider Araneus ventricosus genome elucidates the spidroin gene catalogue.</title>
        <authorList>
            <person name="Kono N."/>
            <person name="Nakamura H."/>
            <person name="Ohtoshi R."/>
            <person name="Moran D.A.P."/>
            <person name="Shinohara A."/>
            <person name="Yoshida Y."/>
            <person name="Fujiwara M."/>
            <person name="Mori M."/>
            <person name="Tomita M."/>
            <person name="Arakawa K."/>
        </authorList>
    </citation>
    <scope>NUCLEOTIDE SEQUENCE [LARGE SCALE GENOMIC DNA]</scope>
</reference>
<dbReference type="Proteomes" id="UP000499080">
    <property type="component" value="Unassembled WGS sequence"/>
</dbReference>
<dbReference type="AlphaFoldDB" id="A0A4Y2PD02"/>
<dbReference type="EMBL" id="BGPR01011139">
    <property type="protein sequence ID" value="GBN49815.1"/>
    <property type="molecule type" value="Genomic_DNA"/>
</dbReference>
<organism evidence="1 2">
    <name type="scientific">Araneus ventricosus</name>
    <name type="common">Orbweaver spider</name>
    <name type="synonym">Epeira ventricosa</name>
    <dbReference type="NCBI Taxonomy" id="182803"/>
    <lineage>
        <taxon>Eukaryota</taxon>
        <taxon>Metazoa</taxon>
        <taxon>Ecdysozoa</taxon>
        <taxon>Arthropoda</taxon>
        <taxon>Chelicerata</taxon>
        <taxon>Arachnida</taxon>
        <taxon>Araneae</taxon>
        <taxon>Araneomorphae</taxon>
        <taxon>Entelegynae</taxon>
        <taxon>Araneoidea</taxon>
        <taxon>Araneidae</taxon>
        <taxon>Araneus</taxon>
    </lineage>
</organism>
<protein>
    <submittedName>
        <fullName evidence="1">Uncharacterized protein</fullName>
    </submittedName>
</protein>
<keyword evidence="2" id="KW-1185">Reference proteome</keyword>
<evidence type="ECO:0000313" key="1">
    <source>
        <dbReference type="EMBL" id="GBN49815.1"/>
    </source>
</evidence>
<name>A0A4Y2PD02_ARAVE</name>
<proteinExistence type="predicted"/>
<comment type="caution">
    <text evidence="1">The sequence shown here is derived from an EMBL/GenBank/DDBJ whole genome shotgun (WGS) entry which is preliminary data.</text>
</comment>
<sequence length="115" mass="13465">MSFASSWPISPPTTVLVKKTFPTGEFPCCRIYYSKMKLQKRKKKPPYSHLSKELQFYLPKDVILSALRGLRNQQIEFTQKRYRSMPEGLLVHLYMIGSSKEVKERCSYGYSTTRC</sequence>
<evidence type="ECO:0000313" key="2">
    <source>
        <dbReference type="Proteomes" id="UP000499080"/>
    </source>
</evidence>
<gene>
    <name evidence="1" type="ORF">AVEN_141933_1</name>
</gene>
<accession>A0A4Y2PD02</accession>